<dbReference type="InterPro" id="IPR000212">
    <property type="entry name" value="DNA_helicase_UvrD/REP"/>
</dbReference>
<dbReference type="SUPFAM" id="SSF52540">
    <property type="entry name" value="P-loop containing nucleoside triphosphate hydrolases"/>
    <property type="match status" value="1"/>
</dbReference>
<accession>A0A7Z2VSU8</accession>
<name>A0A7Z2VSU8_9BACL</name>
<dbReference type="PANTHER" id="PTHR11070:SF3">
    <property type="entry name" value="DNA 3'-5' HELICASE"/>
    <property type="match status" value="1"/>
</dbReference>
<dbReference type="Proteomes" id="UP000502248">
    <property type="component" value="Plasmid unnamed1"/>
</dbReference>
<evidence type="ECO:0000256" key="8">
    <source>
        <dbReference type="ARBA" id="ARBA00048988"/>
    </source>
</evidence>
<evidence type="ECO:0000256" key="7">
    <source>
        <dbReference type="ARBA" id="ARBA00034808"/>
    </source>
</evidence>
<organism evidence="11 12">
    <name type="scientific">Cohnella herbarum</name>
    <dbReference type="NCBI Taxonomy" id="2728023"/>
    <lineage>
        <taxon>Bacteria</taxon>
        <taxon>Bacillati</taxon>
        <taxon>Bacillota</taxon>
        <taxon>Bacilli</taxon>
        <taxon>Bacillales</taxon>
        <taxon>Paenibacillaceae</taxon>
        <taxon>Cohnella</taxon>
    </lineage>
</organism>
<evidence type="ECO:0000256" key="5">
    <source>
        <dbReference type="ARBA" id="ARBA00023235"/>
    </source>
</evidence>
<keyword evidence="12" id="KW-1185">Reference proteome</keyword>
<dbReference type="InterPro" id="IPR027417">
    <property type="entry name" value="P-loop_NTPase"/>
</dbReference>
<keyword evidence="11" id="KW-0614">Plasmid</keyword>
<evidence type="ECO:0000256" key="4">
    <source>
        <dbReference type="ARBA" id="ARBA00022840"/>
    </source>
</evidence>
<dbReference type="Pfam" id="PF13361">
    <property type="entry name" value="UvrD_C"/>
    <property type="match status" value="1"/>
</dbReference>
<dbReference type="Pfam" id="PF00580">
    <property type="entry name" value="UvrD-helicase"/>
    <property type="match status" value="1"/>
</dbReference>
<dbReference type="InterPro" id="IPR014017">
    <property type="entry name" value="DNA_helicase_UvrD-like_C"/>
</dbReference>
<keyword evidence="2 9" id="KW-0378">Hydrolase</keyword>
<comment type="catalytic activity">
    <reaction evidence="6">
        <text>Couples ATP hydrolysis with the unwinding of duplex DNA by translocating in the 3'-5' direction.</text>
        <dbReference type="EC" id="5.6.2.4"/>
    </reaction>
</comment>
<evidence type="ECO:0000256" key="1">
    <source>
        <dbReference type="ARBA" id="ARBA00022741"/>
    </source>
</evidence>
<sequence>MTKEEMQEVLSKVLCRKDHPLHCDSCSHNPNKESSSQEERYVCRISEKTEQQLQYIFSSIKQNIFLEACAGSGKTEVVGMKMSYEISKWTDRNNGIAVLTFTNEATETIKNRVEQFSKLSSLHPHYIGTLTGFLHGFIAQKFGYKFFGNNGRNGDFSYRLVDKMMDTFKNHWLENYKSKIPYVYGVGKQESIYANQIYYDYQKKDYYIQFSENYKLTITEYYNSKNFQRFVQDTRNKYNNNELYKIEYVKKQLISDKVKFLKDGFANFEDMNNIAFKALQENIKVASIISKRFPIIIIDECQDLSWIEIQILEKLKDAGNILHFIGDLNQAIYDFKNANPTYTKEFLSNFICYKLTDNFRSCQPIVDVSNRISSITTTIAGRTNNKLSDNSVCYYEYDDLQVLQEKYLSFLNLFNIQPESSSILVRQLSLKSNLQVRLDQRSVHLILDAIQLWKAKQQSTRIMALELAGKQLQKWLGGSKNKDNYFCPIDIKSAFRWRIFIKDFLQACCSNSFINNFENKKYGEWYKTAREQLPSILLNTYKNLNEYDENPRDFNSLPILRTPSGTAESAIDAISMLETSMSIRINTIHSAKGCGFESVMVVSSKDQKSIGGHWKQWMEEEGESKRIGYVASTRAKYSLIWAVPKLNAKDRNQLETYGFKRIE</sequence>
<evidence type="ECO:0000256" key="2">
    <source>
        <dbReference type="ARBA" id="ARBA00022801"/>
    </source>
</evidence>
<keyword evidence="1 9" id="KW-0547">Nucleotide-binding</keyword>
<dbReference type="Gene3D" id="3.40.50.300">
    <property type="entry name" value="P-loop containing nucleotide triphosphate hydrolases"/>
    <property type="match status" value="2"/>
</dbReference>
<keyword evidence="4 9" id="KW-0067">ATP-binding</keyword>
<dbReference type="EMBL" id="CP051681">
    <property type="protein sequence ID" value="QJD88510.1"/>
    <property type="molecule type" value="Genomic_DNA"/>
</dbReference>
<dbReference type="PROSITE" id="PS51198">
    <property type="entry name" value="UVRD_HELICASE_ATP_BIND"/>
    <property type="match status" value="1"/>
</dbReference>
<dbReference type="KEGG" id="cheb:HH215_35235"/>
<dbReference type="RefSeq" id="WP_169284728.1">
    <property type="nucleotide sequence ID" value="NZ_CP051681.1"/>
</dbReference>
<gene>
    <name evidence="11" type="ORF">HH215_35235</name>
</gene>
<evidence type="ECO:0000313" key="12">
    <source>
        <dbReference type="Proteomes" id="UP000502248"/>
    </source>
</evidence>
<comment type="catalytic activity">
    <reaction evidence="8">
        <text>ATP + H2O = ADP + phosphate + H(+)</text>
        <dbReference type="Rhea" id="RHEA:13065"/>
        <dbReference type="ChEBI" id="CHEBI:15377"/>
        <dbReference type="ChEBI" id="CHEBI:15378"/>
        <dbReference type="ChEBI" id="CHEBI:30616"/>
        <dbReference type="ChEBI" id="CHEBI:43474"/>
        <dbReference type="ChEBI" id="CHEBI:456216"/>
        <dbReference type="EC" id="5.6.2.4"/>
    </reaction>
</comment>
<evidence type="ECO:0000256" key="9">
    <source>
        <dbReference type="PROSITE-ProRule" id="PRU00560"/>
    </source>
</evidence>
<dbReference type="AlphaFoldDB" id="A0A7Z2VSU8"/>
<keyword evidence="3 9" id="KW-0347">Helicase</keyword>
<dbReference type="EC" id="5.6.2.4" evidence="7"/>
<dbReference type="GO" id="GO:0003677">
    <property type="term" value="F:DNA binding"/>
    <property type="evidence" value="ECO:0007669"/>
    <property type="project" value="InterPro"/>
</dbReference>
<reference evidence="11 12" key="1">
    <citation type="submission" date="2020-04" db="EMBL/GenBank/DDBJ databases">
        <title>Genome sequencing of novel species.</title>
        <authorList>
            <person name="Heo J."/>
            <person name="Kim S.-J."/>
            <person name="Kim J.-S."/>
            <person name="Hong S.-B."/>
            <person name="Kwon S.-W."/>
        </authorList>
    </citation>
    <scope>NUCLEOTIDE SEQUENCE [LARGE SCALE GENOMIC DNA]</scope>
    <source>
        <strain evidence="11 12">MFER-1</strain>
        <plasmid evidence="11 12">unnamed1</plasmid>
    </source>
</reference>
<dbReference type="InterPro" id="IPR014016">
    <property type="entry name" value="UvrD-like_ATP-bd"/>
</dbReference>
<evidence type="ECO:0000313" key="11">
    <source>
        <dbReference type="EMBL" id="QJD88510.1"/>
    </source>
</evidence>
<dbReference type="GO" id="GO:0043138">
    <property type="term" value="F:3'-5' DNA helicase activity"/>
    <property type="evidence" value="ECO:0007669"/>
    <property type="project" value="UniProtKB-EC"/>
</dbReference>
<evidence type="ECO:0000256" key="3">
    <source>
        <dbReference type="ARBA" id="ARBA00022806"/>
    </source>
</evidence>
<geneLocation type="plasmid" evidence="11 12">
    <name>unnamed1</name>
</geneLocation>
<dbReference type="GO" id="GO:0016787">
    <property type="term" value="F:hydrolase activity"/>
    <property type="evidence" value="ECO:0007669"/>
    <property type="project" value="UniProtKB-UniRule"/>
</dbReference>
<dbReference type="PANTHER" id="PTHR11070">
    <property type="entry name" value="UVRD / RECB / PCRA DNA HELICASE FAMILY MEMBER"/>
    <property type="match status" value="1"/>
</dbReference>
<dbReference type="GO" id="GO:0005829">
    <property type="term" value="C:cytosol"/>
    <property type="evidence" value="ECO:0007669"/>
    <property type="project" value="TreeGrafter"/>
</dbReference>
<protein>
    <recommendedName>
        <fullName evidence="7">DNA 3'-5' helicase</fullName>
        <ecNumber evidence="7">5.6.2.4</ecNumber>
    </recommendedName>
</protein>
<dbReference type="GO" id="GO:0005524">
    <property type="term" value="F:ATP binding"/>
    <property type="evidence" value="ECO:0007669"/>
    <property type="project" value="UniProtKB-UniRule"/>
</dbReference>
<feature type="domain" description="UvrD-like helicase ATP-binding" evidence="10">
    <location>
        <begin position="47"/>
        <end position="362"/>
    </location>
</feature>
<evidence type="ECO:0000259" key="10">
    <source>
        <dbReference type="PROSITE" id="PS51198"/>
    </source>
</evidence>
<evidence type="ECO:0000256" key="6">
    <source>
        <dbReference type="ARBA" id="ARBA00034617"/>
    </source>
</evidence>
<dbReference type="GO" id="GO:0000725">
    <property type="term" value="P:recombinational repair"/>
    <property type="evidence" value="ECO:0007669"/>
    <property type="project" value="TreeGrafter"/>
</dbReference>
<proteinExistence type="predicted"/>
<feature type="binding site" evidence="9">
    <location>
        <begin position="68"/>
        <end position="75"/>
    </location>
    <ligand>
        <name>ATP</name>
        <dbReference type="ChEBI" id="CHEBI:30616"/>
    </ligand>
</feature>
<keyword evidence="5" id="KW-0413">Isomerase</keyword>